<accession>A0A0A0EDC6</accession>
<dbReference type="EMBL" id="AQQX01000005">
    <property type="protein sequence ID" value="KGM48103.1"/>
    <property type="molecule type" value="Genomic_DNA"/>
</dbReference>
<dbReference type="AlphaFoldDB" id="A0A0A0EDC6"/>
<feature type="region of interest" description="Disordered" evidence="1">
    <location>
        <begin position="1"/>
        <end position="20"/>
    </location>
</feature>
<sequence>MGRFNSHRHGGHDHGHHGHDHGHGHGRFDFFGFFDSLLARLFPVRVDDGVFDFVLDSDYTIDFKNNFVQIKVDGGRTTNLSLAKWEANSVDAADLDKLTFKDGVPASLNISGVGFVGADVSGTGGAETGTNIDDFLTEQLALTDAGSLAEALTIDGSQAGTFAVLWEFLDDGYVEEGYFASVNENFVRLGIAYAEYLEDGGAPLTEMIGKFAPDGPDADLTPERLQSLHDNLLGNLGEAPINSRFASDPATGAELISLIEAIDPDLLDRPYYSGNDNSEAAYDAVRAYDFDKGYARTDFIDTFFGAVDDRATNGGAGVEMIFGDGNSTDGYAITRHEGAGVELALKAKLRGVGDLDPSDVTYNADGTATFRVEADPASADRMEWNIDWAATVTEAGDDDSFVFKFLADVDGSAAEDFIDLTATGSEYTSNGDLQNSWNYGFFPDTDFDTTAAEGLYTVRLEAYDDGALIATQDIYLEVL</sequence>
<dbReference type="eggNOG" id="ENOG503342C">
    <property type="taxonomic scope" value="Bacteria"/>
</dbReference>
<reference evidence="2 3" key="1">
    <citation type="journal article" date="2015" name="Antonie Van Leeuwenhoek">
        <title>Pseudooceanicola atlanticus gen. nov. sp. nov., isolated from surface seawater of the Atlantic Ocean and reclassification of Oceanicola batsensis, Oceanicola marinus, Oceanicola nitratireducens, Oceanicola nanhaiensis, Oceanicola antarcticus and Oceanicola flagellatus, as Pseudooceanicola batsensis comb. nov., Pseudooceanicola marinus comb. nov., Pseudooceanicola nitratireducens comb. nov., Pseudooceanicola nanhaiensis comb. nov., Pseudooceanicola antarcticus comb. nov., and Pseudooceanicola flagellatus comb. nov.</title>
        <authorList>
            <person name="Lai Q."/>
            <person name="Li G."/>
            <person name="Liu X."/>
            <person name="Du Y."/>
            <person name="Sun F."/>
            <person name="Shao Z."/>
        </authorList>
    </citation>
    <scope>NUCLEOTIDE SEQUENCE [LARGE SCALE GENOMIC DNA]</scope>
    <source>
        <strain evidence="2 3">22II-s11g</strain>
    </source>
</reference>
<keyword evidence="3" id="KW-1185">Reference proteome</keyword>
<dbReference type="Proteomes" id="UP000030004">
    <property type="component" value="Unassembled WGS sequence"/>
</dbReference>
<dbReference type="RefSeq" id="WP_043750125.1">
    <property type="nucleotide sequence ID" value="NZ_AQQX01000005.1"/>
</dbReference>
<dbReference type="STRING" id="1461694.ATO9_14080"/>
<dbReference type="OrthoDB" id="280680at2"/>
<comment type="caution">
    <text evidence="2">The sequence shown here is derived from an EMBL/GenBank/DDBJ whole genome shotgun (WGS) entry which is preliminary data.</text>
</comment>
<protein>
    <submittedName>
        <fullName evidence="2">Uncharacterized protein</fullName>
    </submittedName>
</protein>
<evidence type="ECO:0000256" key="1">
    <source>
        <dbReference type="SAM" id="MobiDB-lite"/>
    </source>
</evidence>
<gene>
    <name evidence="2" type="ORF">ATO9_14080</name>
</gene>
<evidence type="ECO:0000313" key="2">
    <source>
        <dbReference type="EMBL" id="KGM48103.1"/>
    </source>
</evidence>
<name>A0A0A0EDC6_9RHOB</name>
<organism evidence="2 3">
    <name type="scientific">Pseudooceanicola atlanticus</name>
    <dbReference type="NCBI Taxonomy" id="1461694"/>
    <lineage>
        <taxon>Bacteria</taxon>
        <taxon>Pseudomonadati</taxon>
        <taxon>Pseudomonadota</taxon>
        <taxon>Alphaproteobacteria</taxon>
        <taxon>Rhodobacterales</taxon>
        <taxon>Paracoccaceae</taxon>
        <taxon>Pseudooceanicola</taxon>
    </lineage>
</organism>
<evidence type="ECO:0000313" key="3">
    <source>
        <dbReference type="Proteomes" id="UP000030004"/>
    </source>
</evidence>
<proteinExistence type="predicted"/>